<evidence type="ECO:0000313" key="1">
    <source>
        <dbReference type="EMBL" id="MBB3185782.1"/>
    </source>
</evidence>
<accession>A0A7W5DMY1</accession>
<dbReference type="RefSeq" id="WP_183315266.1">
    <property type="nucleotide sequence ID" value="NZ_JACHXQ010000017.1"/>
</dbReference>
<reference evidence="1 2" key="1">
    <citation type="submission" date="2020-08" db="EMBL/GenBank/DDBJ databases">
        <title>Genomic Encyclopedia of Type Strains, Phase III (KMG-III): the genomes of soil and plant-associated and newly described type strains.</title>
        <authorList>
            <person name="Whitman W."/>
        </authorList>
    </citation>
    <scope>NUCLEOTIDE SEQUENCE [LARGE SCALE GENOMIC DNA]</scope>
    <source>
        <strain evidence="1 2">CECT 7341</strain>
    </source>
</reference>
<evidence type="ECO:0000313" key="2">
    <source>
        <dbReference type="Proteomes" id="UP000563050"/>
    </source>
</evidence>
<dbReference type="Proteomes" id="UP000563050">
    <property type="component" value="Unassembled WGS sequence"/>
</dbReference>
<evidence type="ECO:0008006" key="3">
    <source>
        <dbReference type="Google" id="ProtNLM"/>
    </source>
</evidence>
<sequence length="345" mass="38123">MTTARPPRAPGYRLTLAGQVISPELDARLMRLRLTDRRGLEADQLDITLSDHDGRLALPRHGAELTLALGWQDAGLVERGTFIVDEVEHSGAPDVVVIRARSADMRRQLPGKRSQGWHELTLGDIVTTIARRHDLEPAIGTTLQGVYVEHADQTDESDLHFLTRLAEQYDAIATIKAGRLLFMAAGQASTASGRAIAPVTLRRHHGDSHRYVEADRDAFTGVLAYWHDPDAAERREVIAGSDENLKRMRHTYASRDDAASAAKSEWQRIQRGGAECSLTLAEGRPDLYPETPVRLAGFKATIDAVAWLVTEVTHDLSDMAYISGVQMEVRDSGSYSPRQGTFEQD</sequence>
<dbReference type="PANTHER" id="PTHR35862:SF3">
    <property type="entry name" value="FELS-2 PROPHAGE PROTEIN"/>
    <property type="match status" value="1"/>
</dbReference>
<dbReference type="AlphaFoldDB" id="A0A7W5DMY1"/>
<name>A0A7W5DMY1_9GAMM</name>
<dbReference type="InterPro" id="IPR052726">
    <property type="entry name" value="Phage_Baseplate_Hub"/>
</dbReference>
<comment type="caution">
    <text evidence="1">The sequence shown here is derived from an EMBL/GenBank/DDBJ whole genome shotgun (WGS) entry which is preliminary data.</text>
</comment>
<organism evidence="1 2">
    <name type="scientific">Halomonas fontilapidosi</name>
    <dbReference type="NCBI Taxonomy" id="616675"/>
    <lineage>
        <taxon>Bacteria</taxon>
        <taxon>Pseudomonadati</taxon>
        <taxon>Pseudomonadota</taxon>
        <taxon>Gammaproteobacteria</taxon>
        <taxon>Oceanospirillales</taxon>
        <taxon>Halomonadaceae</taxon>
        <taxon>Halomonas</taxon>
    </lineage>
</organism>
<dbReference type="Pfam" id="PF05954">
    <property type="entry name" value="Phage_GPD"/>
    <property type="match status" value="1"/>
</dbReference>
<dbReference type="SUPFAM" id="SSF69279">
    <property type="entry name" value="Phage tail proteins"/>
    <property type="match status" value="1"/>
</dbReference>
<dbReference type="EMBL" id="JACHXQ010000017">
    <property type="protein sequence ID" value="MBB3185782.1"/>
    <property type="molecule type" value="Genomic_DNA"/>
</dbReference>
<proteinExistence type="predicted"/>
<dbReference type="PANTHER" id="PTHR35862">
    <property type="entry name" value="FELS-2 PROPHAGE PROTEIN"/>
    <property type="match status" value="1"/>
</dbReference>
<protein>
    <recommendedName>
        <fullName evidence="3">Late control protein</fullName>
    </recommendedName>
</protein>
<gene>
    <name evidence="1" type="ORF">FHR95_003375</name>
</gene>
<keyword evidence="2" id="KW-1185">Reference proteome</keyword>